<evidence type="ECO:0000256" key="1">
    <source>
        <dbReference type="SAM" id="Phobius"/>
    </source>
</evidence>
<keyword evidence="1" id="KW-0812">Transmembrane</keyword>
<dbReference type="Pfam" id="PF11167">
    <property type="entry name" value="DUF2953"/>
    <property type="match status" value="1"/>
</dbReference>
<protein>
    <submittedName>
        <fullName evidence="2">DUF2953 domain-containing protein</fullName>
    </submittedName>
</protein>
<name>A0A6I6EXZ7_9CLOT</name>
<feature type="transmembrane region" description="Helical" evidence="1">
    <location>
        <begin position="12"/>
        <end position="32"/>
    </location>
</feature>
<keyword evidence="1" id="KW-0472">Membrane</keyword>
<dbReference type="Proteomes" id="UP000422764">
    <property type="component" value="Chromosome"/>
</dbReference>
<feature type="transmembrane region" description="Helical" evidence="1">
    <location>
        <begin position="158"/>
        <end position="182"/>
    </location>
</feature>
<reference evidence="2 3" key="1">
    <citation type="submission" date="2019-12" db="EMBL/GenBank/DDBJ databases">
        <title>Genome sequenceing of Clostridium bovifaecis.</title>
        <authorList>
            <person name="Yao Y."/>
        </authorList>
    </citation>
    <scope>NUCLEOTIDE SEQUENCE [LARGE SCALE GENOMIC DNA]</scope>
    <source>
        <strain evidence="2 3">BXX</strain>
    </source>
</reference>
<evidence type="ECO:0000313" key="2">
    <source>
        <dbReference type="EMBL" id="QGU95171.1"/>
    </source>
</evidence>
<accession>A0A6I6EXZ7</accession>
<keyword evidence="1" id="KW-1133">Transmembrane helix</keyword>
<evidence type="ECO:0000313" key="3">
    <source>
        <dbReference type="Proteomes" id="UP000422764"/>
    </source>
</evidence>
<dbReference type="InterPro" id="IPR021338">
    <property type="entry name" value="DUF2953"/>
</dbReference>
<dbReference type="AlphaFoldDB" id="A0A6I6EXZ7"/>
<dbReference type="EMBL" id="CP046522">
    <property type="protein sequence ID" value="QGU95171.1"/>
    <property type="molecule type" value="Genomic_DNA"/>
</dbReference>
<keyword evidence="3" id="KW-1185">Reference proteome</keyword>
<organism evidence="2 3">
    <name type="scientific">Clostridium bovifaecis</name>
    <dbReference type="NCBI Taxonomy" id="2184719"/>
    <lineage>
        <taxon>Bacteria</taxon>
        <taxon>Bacillati</taxon>
        <taxon>Bacillota</taxon>
        <taxon>Clostridia</taxon>
        <taxon>Eubacteriales</taxon>
        <taxon>Clostridiaceae</taxon>
        <taxon>Clostridium</taxon>
    </lineage>
</organism>
<sequence length="196" mass="23181">MLVILIVIKKLGGIFVIWLFILVLIFFIPFPIHTTFEYKNSNLSIYLYKQRIYPSRKLKRKIKKKIKKVNCNIPYPKTFYLDVIKKIYNKLVNIIFKSTLYLDIDLNYGFEDAYITGVLYGILQSIFSIIYSLISYVFKLKKFRLNINPIFNKSILNFTIKSIIFINLAKIIYIALSAFIYVKNEAKLYLNPKEVS</sequence>
<gene>
    <name evidence="2" type="ORF">GOM49_08750</name>
</gene>
<proteinExistence type="predicted"/>
<feature type="transmembrane region" description="Helical" evidence="1">
    <location>
        <begin position="113"/>
        <end position="138"/>
    </location>
</feature>